<keyword evidence="1" id="KW-0812">Transmembrane</keyword>
<reference evidence="3" key="2">
    <citation type="submission" date="2020-05" db="UniProtKB">
        <authorList>
            <consortium name="EnsemblMetazoa"/>
        </authorList>
    </citation>
    <scope>IDENTIFICATION</scope>
    <source>
        <strain evidence="3">FAR1</strain>
    </source>
</reference>
<keyword evidence="4" id="KW-1185">Reference proteome</keyword>
<dbReference type="Proteomes" id="UP000075886">
    <property type="component" value="Unassembled WGS sequence"/>
</dbReference>
<dbReference type="EnsemblMetazoa" id="AFAF009115-RA">
    <property type="protein sequence ID" value="AFAF009115-PA"/>
    <property type="gene ID" value="AFAF009115"/>
</dbReference>
<keyword evidence="1" id="KW-1133">Transmembrane helix</keyword>
<feature type="chain" id="PRO_5008132766" description="Secreted protein" evidence="2">
    <location>
        <begin position="22"/>
        <end position="322"/>
    </location>
</feature>
<feature type="transmembrane region" description="Helical" evidence="1">
    <location>
        <begin position="91"/>
        <end position="109"/>
    </location>
</feature>
<accession>A0A182QFG7</accession>
<evidence type="ECO:0000256" key="2">
    <source>
        <dbReference type="SAM" id="SignalP"/>
    </source>
</evidence>
<keyword evidence="2" id="KW-0732">Signal</keyword>
<evidence type="ECO:0000256" key="1">
    <source>
        <dbReference type="SAM" id="Phobius"/>
    </source>
</evidence>
<sequence length="322" mass="35567">MKQHEMKVVLFVVRLVAVVHLRSDHLRDRGGVHLGDRSNDLGDWGNRLDDLVSLQRLTADDGVESVVLIGGVVNDTTVTIGIDQGVLSLDVITMTLLLLALDITGVVIVHRVLELVLGRCFWVFDVLDGLNQSRLDSLDESRLDGLDDGRFVMVLLVLWLVVVRVVVLSAGNSQESNDSQELWGRSHIVRHGNSHFRNGNDRLDQLVASQRLTADDGVESVVLIGGVVNDATVTIGIDQGVLSLDVITVAFFLLALDVSSVVIVHGVRELILGRSFQLYLLHQRWQQCGVGNANDGQSNDELTKRITIFVRFVLPMFPSQRF</sequence>
<feature type="transmembrane region" description="Helical" evidence="1">
    <location>
        <begin position="151"/>
        <end position="171"/>
    </location>
</feature>
<dbReference type="EMBL" id="AXCN02001976">
    <property type="status" value="NOT_ANNOTATED_CDS"/>
    <property type="molecule type" value="Genomic_DNA"/>
</dbReference>
<evidence type="ECO:0000313" key="4">
    <source>
        <dbReference type="Proteomes" id="UP000075886"/>
    </source>
</evidence>
<evidence type="ECO:0000313" key="3">
    <source>
        <dbReference type="EnsemblMetazoa" id="AFAF009115-PA"/>
    </source>
</evidence>
<reference evidence="4" key="1">
    <citation type="submission" date="2014-01" db="EMBL/GenBank/DDBJ databases">
        <title>The Genome Sequence of Anopheles farauti FAR1 (V2).</title>
        <authorList>
            <consortium name="The Broad Institute Genomics Platform"/>
            <person name="Neafsey D.E."/>
            <person name="Besansky N."/>
            <person name="Howell P."/>
            <person name="Walton C."/>
            <person name="Young S.K."/>
            <person name="Zeng Q."/>
            <person name="Gargeya S."/>
            <person name="Fitzgerald M."/>
            <person name="Haas B."/>
            <person name="Abouelleil A."/>
            <person name="Allen A.W."/>
            <person name="Alvarado L."/>
            <person name="Arachchi H.M."/>
            <person name="Berlin A.M."/>
            <person name="Chapman S.B."/>
            <person name="Gainer-Dewar J."/>
            <person name="Goldberg J."/>
            <person name="Griggs A."/>
            <person name="Gujja S."/>
            <person name="Hansen M."/>
            <person name="Howarth C."/>
            <person name="Imamovic A."/>
            <person name="Ireland A."/>
            <person name="Larimer J."/>
            <person name="McCowan C."/>
            <person name="Murphy C."/>
            <person name="Pearson M."/>
            <person name="Poon T.W."/>
            <person name="Priest M."/>
            <person name="Roberts A."/>
            <person name="Saif S."/>
            <person name="Shea T."/>
            <person name="Sisk P."/>
            <person name="Sykes S."/>
            <person name="Wortman J."/>
            <person name="Nusbaum C."/>
            <person name="Birren B."/>
        </authorList>
    </citation>
    <scope>NUCLEOTIDE SEQUENCE [LARGE SCALE GENOMIC DNA]</scope>
    <source>
        <strain evidence="4">FAR1</strain>
    </source>
</reference>
<proteinExistence type="predicted"/>
<evidence type="ECO:0008006" key="5">
    <source>
        <dbReference type="Google" id="ProtNLM"/>
    </source>
</evidence>
<dbReference type="VEuPathDB" id="VectorBase:AFAF009115"/>
<feature type="signal peptide" evidence="2">
    <location>
        <begin position="1"/>
        <end position="21"/>
    </location>
</feature>
<protein>
    <recommendedName>
        <fullName evidence="5">Secreted protein</fullName>
    </recommendedName>
</protein>
<dbReference type="AlphaFoldDB" id="A0A182QFG7"/>
<keyword evidence="1" id="KW-0472">Membrane</keyword>
<organism evidence="3 4">
    <name type="scientific">Anopheles farauti</name>
    <dbReference type="NCBI Taxonomy" id="69004"/>
    <lineage>
        <taxon>Eukaryota</taxon>
        <taxon>Metazoa</taxon>
        <taxon>Ecdysozoa</taxon>
        <taxon>Arthropoda</taxon>
        <taxon>Hexapoda</taxon>
        <taxon>Insecta</taxon>
        <taxon>Pterygota</taxon>
        <taxon>Neoptera</taxon>
        <taxon>Endopterygota</taxon>
        <taxon>Diptera</taxon>
        <taxon>Nematocera</taxon>
        <taxon>Culicoidea</taxon>
        <taxon>Culicidae</taxon>
        <taxon>Anophelinae</taxon>
        <taxon>Anopheles</taxon>
    </lineage>
</organism>
<name>A0A182QFG7_9DIPT</name>